<dbReference type="SUPFAM" id="SSF48403">
    <property type="entry name" value="Ankyrin repeat"/>
    <property type="match status" value="1"/>
</dbReference>
<dbReference type="PANTHER" id="PTHR10582">
    <property type="entry name" value="TRANSIENT RECEPTOR POTENTIAL ION CHANNEL PROTEIN"/>
    <property type="match status" value="1"/>
</dbReference>
<reference evidence="16 17" key="1">
    <citation type="submission" date="2024-02" db="EMBL/GenBank/DDBJ databases">
        <title>Chromosome-scale genome assembly of the rough periwinkle Littorina saxatilis.</title>
        <authorList>
            <person name="De Jode A."/>
            <person name="Faria R."/>
            <person name="Formenti G."/>
            <person name="Sims Y."/>
            <person name="Smith T.P."/>
            <person name="Tracey A."/>
            <person name="Wood J.M.D."/>
            <person name="Zagrodzka Z.B."/>
            <person name="Johannesson K."/>
            <person name="Butlin R.K."/>
            <person name="Leder E.H."/>
        </authorList>
    </citation>
    <scope>NUCLEOTIDE SEQUENCE [LARGE SCALE GENOMIC DNA]</scope>
    <source>
        <strain evidence="16">Snail1</strain>
        <tissue evidence="16">Muscle</tissue>
    </source>
</reference>
<dbReference type="GO" id="GO:0005886">
    <property type="term" value="C:plasma membrane"/>
    <property type="evidence" value="ECO:0007669"/>
    <property type="project" value="UniProtKB-SubCell"/>
</dbReference>
<feature type="transmembrane region" description="Helical" evidence="14">
    <location>
        <begin position="346"/>
        <end position="363"/>
    </location>
</feature>
<keyword evidence="4" id="KW-0109">Calcium transport</keyword>
<keyword evidence="12" id="KW-0407">Ion channel</keyword>
<evidence type="ECO:0000256" key="1">
    <source>
        <dbReference type="ARBA" id="ARBA00004651"/>
    </source>
</evidence>
<comment type="caution">
    <text evidence="16">The sequence shown here is derived from an EMBL/GenBank/DDBJ whole genome shotgun (WGS) entry which is preliminary data.</text>
</comment>
<keyword evidence="3" id="KW-1003">Cell membrane</keyword>
<feature type="transmembrane region" description="Helical" evidence="14">
    <location>
        <begin position="443"/>
        <end position="462"/>
    </location>
</feature>
<keyword evidence="6 14" id="KW-0812">Transmembrane</keyword>
<dbReference type="AlphaFoldDB" id="A0AAN9BWM5"/>
<evidence type="ECO:0000256" key="2">
    <source>
        <dbReference type="ARBA" id="ARBA00022448"/>
    </source>
</evidence>
<dbReference type="InterPro" id="IPR002110">
    <property type="entry name" value="Ankyrin_rpt"/>
</dbReference>
<dbReference type="Gene3D" id="1.25.40.20">
    <property type="entry name" value="Ankyrin repeat-containing domain"/>
    <property type="match status" value="1"/>
</dbReference>
<dbReference type="Proteomes" id="UP001374579">
    <property type="component" value="Unassembled WGS sequence"/>
</dbReference>
<feature type="domain" description="Ion transport" evidence="15">
    <location>
        <begin position="306"/>
        <end position="541"/>
    </location>
</feature>
<dbReference type="GO" id="GO:0005262">
    <property type="term" value="F:calcium channel activity"/>
    <property type="evidence" value="ECO:0007669"/>
    <property type="project" value="UniProtKB-KW"/>
</dbReference>
<evidence type="ECO:0000256" key="11">
    <source>
        <dbReference type="ARBA" id="ARBA00023136"/>
    </source>
</evidence>
<evidence type="ECO:0000256" key="9">
    <source>
        <dbReference type="ARBA" id="ARBA00022989"/>
    </source>
</evidence>
<dbReference type="EMBL" id="JBAMIC010000002">
    <property type="protein sequence ID" value="KAK7112723.1"/>
    <property type="molecule type" value="Genomic_DNA"/>
</dbReference>
<dbReference type="InterPro" id="IPR005821">
    <property type="entry name" value="Ion_trans_dom"/>
</dbReference>
<comment type="subcellular location">
    <subcellularLocation>
        <location evidence="1">Cell membrane</location>
        <topology evidence="1">Multi-pass membrane protein</topology>
    </subcellularLocation>
</comment>
<evidence type="ECO:0000256" key="6">
    <source>
        <dbReference type="ARBA" id="ARBA00022692"/>
    </source>
</evidence>
<evidence type="ECO:0000256" key="14">
    <source>
        <dbReference type="SAM" id="Phobius"/>
    </source>
</evidence>
<protein>
    <recommendedName>
        <fullName evidence="15">Ion transport domain-containing protein</fullName>
    </recommendedName>
</protein>
<feature type="transmembrane region" description="Helical" evidence="14">
    <location>
        <begin position="375"/>
        <end position="395"/>
    </location>
</feature>
<keyword evidence="11 14" id="KW-0472">Membrane</keyword>
<feature type="repeat" description="ANK" evidence="13">
    <location>
        <begin position="134"/>
        <end position="166"/>
    </location>
</feature>
<evidence type="ECO:0000256" key="12">
    <source>
        <dbReference type="ARBA" id="ARBA00023303"/>
    </source>
</evidence>
<keyword evidence="9 14" id="KW-1133">Transmembrane helix</keyword>
<feature type="transmembrane region" description="Helical" evidence="14">
    <location>
        <begin position="509"/>
        <end position="530"/>
    </location>
</feature>
<evidence type="ECO:0000256" key="7">
    <source>
        <dbReference type="ARBA" id="ARBA00022737"/>
    </source>
</evidence>
<feature type="transmembrane region" description="Helical" evidence="14">
    <location>
        <begin position="303"/>
        <end position="326"/>
    </location>
</feature>
<evidence type="ECO:0000313" key="16">
    <source>
        <dbReference type="EMBL" id="KAK7112723.1"/>
    </source>
</evidence>
<dbReference type="GO" id="GO:0098703">
    <property type="term" value="P:calcium ion import across plasma membrane"/>
    <property type="evidence" value="ECO:0007669"/>
    <property type="project" value="TreeGrafter"/>
</dbReference>
<keyword evidence="7" id="KW-0677">Repeat</keyword>
<keyword evidence="2" id="KW-0813">Transport</keyword>
<accession>A0AAN9BWM5</accession>
<evidence type="ECO:0000256" key="13">
    <source>
        <dbReference type="PROSITE-ProRule" id="PRU00023"/>
    </source>
</evidence>
<dbReference type="Pfam" id="PF00520">
    <property type="entry name" value="Ion_trans"/>
    <property type="match status" value="1"/>
</dbReference>
<dbReference type="Gene3D" id="1.10.287.70">
    <property type="match status" value="1"/>
</dbReference>
<evidence type="ECO:0000256" key="4">
    <source>
        <dbReference type="ARBA" id="ARBA00022568"/>
    </source>
</evidence>
<proteinExistence type="predicted"/>
<dbReference type="InterPro" id="IPR024862">
    <property type="entry name" value="TRPV"/>
</dbReference>
<organism evidence="16 17">
    <name type="scientific">Littorina saxatilis</name>
    <dbReference type="NCBI Taxonomy" id="31220"/>
    <lineage>
        <taxon>Eukaryota</taxon>
        <taxon>Metazoa</taxon>
        <taxon>Spiralia</taxon>
        <taxon>Lophotrochozoa</taxon>
        <taxon>Mollusca</taxon>
        <taxon>Gastropoda</taxon>
        <taxon>Caenogastropoda</taxon>
        <taxon>Littorinimorpha</taxon>
        <taxon>Littorinoidea</taxon>
        <taxon>Littorinidae</taxon>
        <taxon>Littorina</taxon>
    </lineage>
</organism>
<evidence type="ECO:0000256" key="8">
    <source>
        <dbReference type="ARBA" id="ARBA00022837"/>
    </source>
</evidence>
<evidence type="ECO:0000259" key="15">
    <source>
        <dbReference type="Pfam" id="PF00520"/>
    </source>
</evidence>
<keyword evidence="13" id="KW-0040">ANK repeat</keyword>
<keyword evidence="8" id="KW-0106">Calcium</keyword>
<keyword evidence="17" id="KW-1185">Reference proteome</keyword>
<name>A0AAN9BWM5_9CAEN</name>
<dbReference type="Pfam" id="PF12796">
    <property type="entry name" value="Ank_2"/>
    <property type="match status" value="1"/>
</dbReference>
<evidence type="ECO:0000256" key="3">
    <source>
        <dbReference type="ARBA" id="ARBA00022475"/>
    </source>
</evidence>
<feature type="transmembrane region" description="Helical" evidence="14">
    <location>
        <begin position="401"/>
        <end position="422"/>
    </location>
</feature>
<dbReference type="InterPro" id="IPR036770">
    <property type="entry name" value="Ankyrin_rpt-contain_sf"/>
</dbReference>
<keyword evidence="10" id="KW-0406">Ion transport</keyword>
<evidence type="ECO:0000313" key="17">
    <source>
        <dbReference type="Proteomes" id="UP001374579"/>
    </source>
</evidence>
<keyword evidence="5" id="KW-0107">Calcium channel</keyword>
<dbReference type="PROSITE" id="PS50088">
    <property type="entry name" value="ANK_REPEAT"/>
    <property type="match status" value="1"/>
</dbReference>
<evidence type="ECO:0000256" key="10">
    <source>
        <dbReference type="ARBA" id="ARBA00023065"/>
    </source>
</evidence>
<sequence length="657" mass="75192">MEMDEQPEMRPRKRVRSSLNSAELSAVVNSHGSGHLDVKEIHCSISSQSLCDVLGNDVADDTFQAEVAQKTNTYMVGRQEAETEVIIDRLIEREGNKDKALLFVVSQIPTEVKVQVMTNTLLHRGANPSFCGSDWQTPLHHATRRGFKGVVSKLLENDALPHSRDRQNLMPLHIAITSNSDEIAALLLAFMPNTAVRPLFLSNDTKDAELSLHDMINKDMQQTVLAVLDCMVDAIGQSSHVRVHYHVLEADEKGRPPNHPEFEPTSRSCLHLISKMGNKTLVYHDVVRLLIRRKWKEFARFRFQMNSFLFILTQTSLCFCAVTATMSADPVMYAGRLHTARAVMEVWSVIAVFVTFLLELNQMRKHKLDYFTDQFNWIDLISSSFLLTVIVLRFTNRPEQWPVFSVGFLLWTLRIFKYAAVFRQTGAYAQILWKIVAHDFPQFIVVFAVILVAFSGSFVLSLRGEDSLNVHPETSTFWDIIFTGVRILIEGEPVVEYTGSQGYKPMSCILMVIFLFTCCVVLLNILIAQLSDTYQNVQRDAQRGLELNRAWIIARVELNSLFIGKSYRQSRYREVEEMRNPMEVLTKWENPPLNEMNKHVRDIWDSLESHKLNLLTIKNRMSRQEYALCKIQDQMDKLLEMMSQVVPNPTAELSGTT</sequence>
<gene>
    <name evidence="16" type="ORF">V1264_012129</name>
</gene>
<dbReference type="SMART" id="SM00248">
    <property type="entry name" value="ANK"/>
    <property type="match status" value="3"/>
</dbReference>
<evidence type="ECO:0000256" key="5">
    <source>
        <dbReference type="ARBA" id="ARBA00022673"/>
    </source>
</evidence>
<dbReference type="PANTHER" id="PTHR10582:SF2">
    <property type="entry name" value="INACTIVE"/>
    <property type="match status" value="1"/>
</dbReference>